<dbReference type="Pfam" id="PF07686">
    <property type="entry name" value="V-set"/>
    <property type="match status" value="1"/>
</dbReference>
<dbReference type="InterPro" id="IPR013106">
    <property type="entry name" value="Ig_V-set"/>
</dbReference>
<dbReference type="OrthoDB" id="8952730at2759"/>
<dbReference type="InterPro" id="IPR003599">
    <property type="entry name" value="Ig_sub"/>
</dbReference>
<keyword evidence="1" id="KW-0812">Transmembrane</keyword>
<dbReference type="InterPro" id="IPR013783">
    <property type="entry name" value="Ig-like_fold"/>
</dbReference>
<feature type="domain" description="Ig-like" evidence="3">
    <location>
        <begin position="35"/>
        <end position="109"/>
    </location>
</feature>
<evidence type="ECO:0000256" key="2">
    <source>
        <dbReference type="SAM" id="SignalP"/>
    </source>
</evidence>
<dbReference type="Gene3D" id="2.60.40.10">
    <property type="entry name" value="Immunoglobulins"/>
    <property type="match status" value="1"/>
</dbReference>
<protein>
    <recommendedName>
        <fullName evidence="3">Ig-like domain-containing protein</fullName>
    </recommendedName>
</protein>
<dbReference type="PROSITE" id="PS50835">
    <property type="entry name" value="IG_LIKE"/>
    <property type="match status" value="1"/>
</dbReference>
<organism evidence="4 5">
    <name type="scientific">Megalops atlanticus</name>
    <name type="common">Tarpon</name>
    <name type="synonym">Clupea gigantea</name>
    <dbReference type="NCBI Taxonomy" id="7932"/>
    <lineage>
        <taxon>Eukaryota</taxon>
        <taxon>Metazoa</taxon>
        <taxon>Chordata</taxon>
        <taxon>Craniata</taxon>
        <taxon>Vertebrata</taxon>
        <taxon>Euteleostomi</taxon>
        <taxon>Actinopterygii</taxon>
        <taxon>Neopterygii</taxon>
        <taxon>Teleostei</taxon>
        <taxon>Elopiformes</taxon>
        <taxon>Megalopidae</taxon>
        <taxon>Megalops</taxon>
    </lineage>
</organism>
<accession>A0A9D3PXR6</accession>
<dbReference type="EMBL" id="JAFDVH010000010">
    <property type="protein sequence ID" value="KAG7469208.1"/>
    <property type="molecule type" value="Genomic_DNA"/>
</dbReference>
<evidence type="ECO:0000256" key="1">
    <source>
        <dbReference type="SAM" id="Phobius"/>
    </source>
</evidence>
<feature type="chain" id="PRO_5038737053" description="Ig-like domain-containing protein" evidence="2">
    <location>
        <begin position="18"/>
        <end position="186"/>
    </location>
</feature>
<dbReference type="InterPro" id="IPR007110">
    <property type="entry name" value="Ig-like_dom"/>
</dbReference>
<keyword evidence="1" id="KW-0472">Membrane</keyword>
<reference evidence="4" key="1">
    <citation type="submission" date="2021-01" db="EMBL/GenBank/DDBJ databases">
        <authorList>
            <person name="Zahm M."/>
            <person name="Roques C."/>
            <person name="Cabau C."/>
            <person name="Klopp C."/>
            <person name="Donnadieu C."/>
            <person name="Jouanno E."/>
            <person name="Lampietro C."/>
            <person name="Louis A."/>
            <person name="Herpin A."/>
            <person name="Echchiki A."/>
            <person name="Berthelot C."/>
            <person name="Parey E."/>
            <person name="Roest-Crollius H."/>
            <person name="Braasch I."/>
            <person name="Postlethwait J."/>
            <person name="Bobe J."/>
            <person name="Montfort J."/>
            <person name="Bouchez O."/>
            <person name="Begum T."/>
            <person name="Mejri S."/>
            <person name="Adams A."/>
            <person name="Chen W.-J."/>
            <person name="Guiguen Y."/>
        </authorList>
    </citation>
    <scope>NUCLEOTIDE SEQUENCE</scope>
    <source>
        <strain evidence="4">YG-15Mar2019-1</strain>
        <tissue evidence="4">Brain</tissue>
    </source>
</reference>
<keyword evidence="1" id="KW-1133">Transmembrane helix</keyword>
<dbReference type="AlphaFoldDB" id="A0A9D3PXR6"/>
<keyword evidence="5" id="KW-1185">Reference proteome</keyword>
<feature type="signal peptide" evidence="2">
    <location>
        <begin position="1"/>
        <end position="17"/>
    </location>
</feature>
<keyword evidence="2" id="KW-0732">Signal</keyword>
<dbReference type="SMART" id="SM00409">
    <property type="entry name" value="IG"/>
    <property type="match status" value="1"/>
</dbReference>
<dbReference type="SUPFAM" id="SSF48726">
    <property type="entry name" value="Immunoglobulin"/>
    <property type="match status" value="1"/>
</dbReference>
<feature type="transmembrane region" description="Helical" evidence="1">
    <location>
        <begin position="163"/>
        <end position="182"/>
    </location>
</feature>
<evidence type="ECO:0000259" key="3">
    <source>
        <dbReference type="PROSITE" id="PS50835"/>
    </source>
</evidence>
<gene>
    <name evidence="4" type="ORF">MATL_G00126350</name>
</gene>
<evidence type="ECO:0000313" key="4">
    <source>
        <dbReference type="EMBL" id="KAG7469208.1"/>
    </source>
</evidence>
<dbReference type="Proteomes" id="UP001046870">
    <property type="component" value="Chromosome 10"/>
</dbReference>
<sequence>MLHIIFLFLVCQMSGRAYSRIWVTQSQERTIGTVGGNVTLNCEIHSDSGDQISQCQPLWYTQESSGWQEVGSLLRLEGRFSKAHTSTTDTMFTITELHANDTDVYYCTLMCKINGASKQYHGNGTRIDVCDDKCPASQILPAAASVPPEIDDRDEDGLLPVPFYILLSLKLVVVSAIAILSLQHCV</sequence>
<evidence type="ECO:0000313" key="5">
    <source>
        <dbReference type="Proteomes" id="UP001046870"/>
    </source>
</evidence>
<name>A0A9D3PXR6_MEGAT</name>
<dbReference type="InterPro" id="IPR036179">
    <property type="entry name" value="Ig-like_dom_sf"/>
</dbReference>
<proteinExistence type="predicted"/>
<comment type="caution">
    <text evidence="4">The sequence shown here is derived from an EMBL/GenBank/DDBJ whole genome shotgun (WGS) entry which is preliminary data.</text>
</comment>